<evidence type="ECO:0000313" key="2">
    <source>
        <dbReference type="EMBL" id="CAB1433872.1"/>
    </source>
</evidence>
<accession>A0A9N7UPB1</accession>
<feature type="region of interest" description="Disordered" evidence="1">
    <location>
        <begin position="71"/>
        <end position="127"/>
    </location>
</feature>
<dbReference type="AlphaFoldDB" id="A0A9N7UPB1"/>
<dbReference type="Proteomes" id="UP001153269">
    <property type="component" value="Unassembled WGS sequence"/>
</dbReference>
<organism evidence="2 3">
    <name type="scientific">Pleuronectes platessa</name>
    <name type="common">European plaice</name>
    <dbReference type="NCBI Taxonomy" id="8262"/>
    <lineage>
        <taxon>Eukaryota</taxon>
        <taxon>Metazoa</taxon>
        <taxon>Chordata</taxon>
        <taxon>Craniata</taxon>
        <taxon>Vertebrata</taxon>
        <taxon>Euteleostomi</taxon>
        <taxon>Actinopterygii</taxon>
        <taxon>Neopterygii</taxon>
        <taxon>Teleostei</taxon>
        <taxon>Neoteleostei</taxon>
        <taxon>Acanthomorphata</taxon>
        <taxon>Carangaria</taxon>
        <taxon>Pleuronectiformes</taxon>
        <taxon>Pleuronectoidei</taxon>
        <taxon>Pleuronectidae</taxon>
        <taxon>Pleuronectes</taxon>
    </lineage>
</organism>
<evidence type="ECO:0000313" key="3">
    <source>
        <dbReference type="Proteomes" id="UP001153269"/>
    </source>
</evidence>
<reference evidence="2" key="1">
    <citation type="submission" date="2020-03" db="EMBL/GenBank/DDBJ databases">
        <authorList>
            <person name="Weist P."/>
        </authorList>
    </citation>
    <scope>NUCLEOTIDE SEQUENCE</scope>
</reference>
<gene>
    <name evidence="2" type="ORF">PLEPLA_LOCUS21964</name>
</gene>
<feature type="compositionally biased region" description="Basic and acidic residues" evidence="1">
    <location>
        <begin position="108"/>
        <end position="127"/>
    </location>
</feature>
<name>A0A9N7UPB1_PLEPL</name>
<proteinExistence type="predicted"/>
<keyword evidence="3" id="KW-1185">Reference proteome</keyword>
<protein>
    <submittedName>
        <fullName evidence="2">Uncharacterized protein</fullName>
    </submittedName>
</protein>
<dbReference type="EMBL" id="CADEAL010001606">
    <property type="protein sequence ID" value="CAB1433872.1"/>
    <property type="molecule type" value="Genomic_DNA"/>
</dbReference>
<comment type="caution">
    <text evidence="2">The sequence shown here is derived from an EMBL/GenBank/DDBJ whole genome shotgun (WGS) entry which is preliminary data.</text>
</comment>
<evidence type="ECO:0000256" key="1">
    <source>
        <dbReference type="SAM" id="MobiDB-lite"/>
    </source>
</evidence>
<sequence>MLLWVESPQPPREAEPVVSLSTTRAQSRSFISEGHDSKMVLCANPTRVCMFACSPCVSVCSSFILHANDMQPGRKGGINQAHANVRSPLSPRAQPTPPLSGLPWPLTERQKEKPETPDGRQECAWRG</sequence>